<dbReference type="Proteomes" id="UP000427769">
    <property type="component" value="Chromosome"/>
</dbReference>
<dbReference type="InterPro" id="IPR015422">
    <property type="entry name" value="PyrdxlP-dep_Trfase_small"/>
</dbReference>
<dbReference type="RefSeq" id="WP_155305407.1">
    <property type="nucleotide sequence ID" value="NZ_AP021875.1"/>
</dbReference>
<dbReference type="GO" id="GO:0008483">
    <property type="term" value="F:transaminase activity"/>
    <property type="evidence" value="ECO:0007669"/>
    <property type="project" value="UniProtKB-KW"/>
</dbReference>
<evidence type="ECO:0000256" key="5">
    <source>
        <dbReference type="ARBA" id="ARBA00022679"/>
    </source>
</evidence>
<dbReference type="Pfam" id="PF00155">
    <property type="entry name" value="Aminotran_1_2"/>
    <property type="match status" value="1"/>
</dbReference>
<protein>
    <submittedName>
        <fullName evidence="8">Aminotransferase</fullName>
    </submittedName>
</protein>
<keyword evidence="5 8" id="KW-0808">Transferase</keyword>
<gene>
    <name evidence="8" type="ORF">DSCW_40060</name>
</gene>
<dbReference type="Gene3D" id="3.40.640.10">
    <property type="entry name" value="Type I PLP-dependent aspartate aminotransferase-like (Major domain)"/>
    <property type="match status" value="1"/>
</dbReference>
<dbReference type="GO" id="GO:1901605">
    <property type="term" value="P:alpha-amino acid metabolic process"/>
    <property type="evidence" value="ECO:0007669"/>
    <property type="project" value="TreeGrafter"/>
</dbReference>
<dbReference type="OrthoDB" id="9808770at2"/>
<keyword evidence="6" id="KW-0663">Pyridoxal phosphate</keyword>
<dbReference type="InterPro" id="IPR004839">
    <property type="entry name" value="Aminotransferase_I/II_large"/>
</dbReference>
<feature type="domain" description="Aminotransferase class I/classII large" evidence="7">
    <location>
        <begin position="49"/>
        <end position="385"/>
    </location>
</feature>
<evidence type="ECO:0000313" key="9">
    <source>
        <dbReference type="Proteomes" id="UP000427769"/>
    </source>
</evidence>
<name>A0A5K7Z8V9_9BACT</name>
<dbReference type="PANTHER" id="PTHR42790">
    <property type="entry name" value="AMINOTRANSFERASE"/>
    <property type="match status" value="1"/>
</dbReference>
<dbReference type="InterPro" id="IPR015424">
    <property type="entry name" value="PyrdxlP-dep_Trfase"/>
</dbReference>
<comment type="subunit">
    <text evidence="3">Homodimer.</text>
</comment>
<organism evidence="8 9">
    <name type="scientific">Desulfosarcina widdelii</name>
    <dbReference type="NCBI Taxonomy" id="947919"/>
    <lineage>
        <taxon>Bacteria</taxon>
        <taxon>Pseudomonadati</taxon>
        <taxon>Thermodesulfobacteriota</taxon>
        <taxon>Desulfobacteria</taxon>
        <taxon>Desulfobacterales</taxon>
        <taxon>Desulfosarcinaceae</taxon>
        <taxon>Desulfosarcina</taxon>
    </lineage>
</organism>
<comment type="similarity">
    <text evidence="2">Belongs to the class-I pyridoxal-phosphate-dependent aminotransferase family.</text>
</comment>
<comment type="cofactor">
    <cofactor evidence="1">
        <name>pyridoxal 5'-phosphate</name>
        <dbReference type="ChEBI" id="CHEBI:597326"/>
    </cofactor>
</comment>
<evidence type="ECO:0000256" key="1">
    <source>
        <dbReference type="ARBA" id="ARBA00001933"/>
    </source>
</evidence>
<evidence type="ECO:0000259" key="7">
    <source>
        <dbReference type="Pfam" id="PF00155"/>
    </source>
</evidence>
<evidence type="ECO:0000256" key="2">
    <source>
        <dbReference type="ARBA" id="ARBA00007441"/>
    </source>
</evidence>
<dbReference type="KEGG" id="dwd:DSCW_40060"/>
<evidence type="ECO:0000256" key="6">
    <source>
        <dbReference type="ARBA" id="ARBA00022898"/>
    </source>
</evidence>
<dbReference type="FunFam" id="3.40.640.10:FF:000053">
    <property type="entry name" value="Aminotransferase, class I"/>
    <property type="match status" value="1"/>
</dbReference>
<keyword evidence="4 8" id="KW-0032">Aminotransferase</keyword>
<proteinExistence type="inferred from homology"/>
<dbReference type="SUPFAM" id="SSF53383">
    <property type="entry name" value="PLP-dependent transferases"/>
    <property type="match status" value="1"/>
</dbReference>
<evidence type="ECO:0000256" key="3">
    <source>
        <dbReference type="ARBA" id="ARBA00011738"/>
    </source>
</evidence>
<evidence type="ECO:0000313" key="8">
    <source>
        <dbReference type="EMBL" id="BBO76589.1"/>
    </source>
</evidence>
<dbReference type="InterPro" id="IPR050859">
    <property type="entry name" value="Class-I_PLP-dep_aminotransf"/>
</dbReference>
<keyword evidence="9" id="KW-1185">Reference proteome</keyword>
<reference evidence="8 9" key="1">
    <citation type="submission" date="2019-11" db="EMBL/GenBank/DDBJ databases">
        <title>Comparative genomics of hydrocarbon-degrading Desulfosarcina strains.</title>
        <authorList>
            <person name="Watanabe M."/>
            <person name="Kojima H."/>
            <person name="Fukui M."/>
        </authorList>
    </citation>
    <scope>NUCLEOTIDE SEQUENCE [LARGE SCALE GENOMIC DNA]</scope>
    <source>
        <strain evidence="8 9">PP31</strain>
    </source>
</reference>
<accession>A0A5K7Z8V9</accession>
<evidence type="ECO:0000256" key="4">
    <source>
        <dbReference type="ARBA" id="ARBA00022576"/>
    </source>
</evidence>
<dbReference type="Gene3D" id="3.90.1150.10">
    <property type="entry name" value="Aspartate Aminotransferase, domain 1"/>
    <property type="match status" value="1"/>
</dbReference>
<sequence length="415" mass="45355">MLAENLLAGRTRNMGASAIREILKVVSRPGTISLAGGIPAPRSFPMAIIEKITEAVLQKFGSEAFQYGLTEGFPPLREALAAYLETKGIVATPEQILISTGSQGVLDGLGKILISPGDRVALEAPTYLGALQAFTPYEPRYVQIDTDDQGMLPDALDAALARHSVKFIYMVPNFQNPTGRTLPMKRRLAVAEIIQRHGTLLVEDDPYGDLRYGGALIAPIKTLAPEHVVYVSTLSKVFAPGLRMGFCLAPDLVRHWLVLAKQGVDLHTSTFDQALAAEYLSGGHLARHLPKIIELYRPRQQAMLVAMERFFPHSFSWTRPDGGMFVWVQGPMGLDMEAVNRTAVDRGTAFVPGTFFFAHPGEGKETLRLNYTMADEATLTRAIEILGEVFDEALTGFQKGMSSAFRSSSMVSARC</sequence>
<dbReference type="CDD" id="cd00609">
    <property type="entry name" value="AAT_like"/>
    <property type="match status" value="1"/>
</dbReference>
<dbReference type="InterPro" id="IPR015421">
    <property type="entry name" value="PyrdxlP-dep_Trfase_major"/>
</dbReference>
<dbReference type="AlphaFoldDB" id="A0A5K7Z8V9"/>
<dbReference type="EMBL" id="AP021875">
    <property type="protein sequence ID" value="BBO76589.1"/>
    <property type="molecule type" value="Genomic_DNA"/>
</dbReference>
<dbReference type="GO" id="GO:0030170">
    <property type="term" value="F:pyridoxal phosphate binding"/>
    <property type="evidence" value="ECO:0007669"/>
    <property type="project" value="InterPro"/>
</dbReference>
<dbReference type="PANTHER" id="PTHR42790:SF19">
    <property type="entry name" value="KYNURENINE_ALPHA-AMINOADIPATE AMINOTRANSFERASE, MITOCHONDRIAL"/>
    <property type="match status" value="1"/>
</dbReference>